<keyword evidence="6 7" id="KW-0472">Membrane</keyword>
<dbReference type="SUPFAM" id="SSF103473">
    <property type="entry name" value="MFS general substrate transporter"/>
    <property type="match status" value="1"/>
</dbReference>
<proteinExistence type="predicted"/>
<dbReference type="InterPro" id="IPR011701">
    <property type="entry name" value="MFS"/>
</dbReference>
<feature type="transmembrane region" description="Helical" evidence="7">
    <location>
        <begin position="158"/>
        <end position="182"/>
    </location>
</feature>
<comment type="caution">
    <text evidence="9">The sequence shown here is derived from an EMBL/GenBank/DDBJ whole genome shotgun (WGS) entry which is preliminary data.</text>
</comment>
<feature type="transmembrane region" description="Helical" evidence="7">
    <location>
        <begin position="349"/>
        <end position="368"/>
    </location>
</feature>
<feature type="transmembrane region" description="Helical" evidence="7">
    <location>
        <begin position="70"/>
        <end position="90"/>
    </location>
</feature>
<dbReference type="GO" id="GO:0015293">
    <property type="term" value="F:symporter activity"/>
    <property type="evidence" value="ECO:0007669"/>
    <property type="project" value="UniProtKB-KW"/>
</dbReference>
<feature type="transmembrane region" description="Helical" evidence="7">
    <location>
        <begin position="14"/>
        <end position="40"/>
    </location>
</feature>
<evidence type="ECO:0000256" key="3">
    <source>
        <dbReference type="ARBA" id="ARBA00022692"/>
    </source>
</evidence>
<evidence type="ECO:0000256" key="1">
    <source>
        <dbReference type="ARBA" id="ARBA00004141"/>
    </source>
</evidence>
<feature type="transmembrane region" description="Helical" evidence="7">
    <location>
        <begin position="97"/>
        <end position="113"/>
    </location>
</feature>
<dbReference type="PROSITE" id="PS50850">
    <property type="entry name" value="MFS"/>
    <property type="match status" value="1"/>
</dbReference>
<reference evidence="9" key="1">
    <citation type="submission" date="2021-02" db="EMBL/GenBank/DDBJ databases">
        <authorList>
            <person name="Nowell W R."/>
        </authorList>
    </citation>
    <scope>NUCLEOTIDE SEQUENCE</scope>
</reference>
<keyword evidence="3 7" id="KW-0812">Transmembrane</keyword>
<feature type="transmembrane region" description="Helical" evidence="7">
    <location>
        <begin position="320"/>
        <end position="343"/>
    </location>
</feature>
<evidence type="ECO:0000256" key="4">
    <source>
        <dbReference type="ARBA" id="ARBA00022847"/>
    </source>
</evidence>
<feature type="transmembrane region" description="Helical" evidence="7">
    <location>
        <begin position="188"/>
        <end position="207"/>
    </location>
</feature>
<dbReference type="GO" id="GO:0006820">
    <property type="term" value="P:monoatomic anion transport"/>
    <property type="evidence" value="ECO:0007669"/>
    <property type="project" value="TreeGrafter"/>
</dbReference>
<feature type="transmembrane region" description="Helical" evidence="7">
    <location>
        <begin position="289"/>
        <end position="308"/>
    </location>
</feature>
<dbReference type="GO" id="GO:0016020">
    <property type="term" value="C:membrane"/>
    <property type="evidence" value="ECO:0007669"/>
    <property type="project" value="UniProtKB-SubCell"/>
</dbReference>
<protein>
    <recommendedName>
        <fullName evidence="8">Major facilitator superfamily (MFS) profile domain-containing protein</fullName>
    </recommendedName>
</protein>
<accession>A0A817TAV2</accession>
<evidence type="ECO:0000256" key="6">
    <source>
        <dbReference type="ARBA" id="ARBA00023136"/>
    </source>
</evidence>
<feature type="transmembrane region" description="Helical" evidence="7">
    <location>
        <begin position="245"/>
        <end position="269"/>
    </location>
</feature>
<dbReference type="InterPro" id="IPR036259">
    <property type="entry name" value="MFS_trans_sf"/>
</dbReference>
<evidence type="ECO:0000256" key="2">
    <source>
        <dbReference type="ARBA" id="ARBA00022448"/>
    </source>
</evidence>
<evidence type="ECO:0000256" key="7">
    <source>
        <dbReference type="SAM" id="Phobius"/>
    </source>
</evidence>
<keyword evidence="5 7" id="KW-1133">Transmembrane helix</keyword>
<sequence>MSLLTIYHQIPKRYILSILGFFGMLTASILRSNLSIAIVAMTTPTLEKSSINTTTILAADYNWSSTTQGYILSSFFYSYCAFQIPAGFLATIFGGRILFGGSIGLCALLTLLTPVCARSGPGTLIYLRILEGLCSSCVYPSLYAVWSKWAPKNNKSALVTVSFSGAYFGTFIIMLLGGVIAADWSWEWIFYLSGISALVWAVVWFPATIESPATRQNILVEEVLYIEEGMGKTISQKDAVPWKDILTSLPVWSITAAQFGTNWAIYAIFSELPTFLVESLDFPVDTAGLLAALPWLLLAISVYLTGIISDKLVEKYHTLYVRKLIMAISFTLIASSFLLITLLDASNRVLIVMGVIIVMGACGPAWASSGVNQLDIAGRYVAVLMGISNSIGSTPGFLAPMITGYIVENPHLKREWNIIFIISIVICVLALGCYLCCAAGELQAWALNNNDEYEPMLDYPISSRDITLGCYLCCAAGELQAWALNNNDEYEPMLDYPISSRDISERSFE</sequence>
<name>A0A817TAV2_9BILA</name>
<dbReference type="InterPro" id="IPR050382">
    <property type="entry name" value="MFS_Na/Anion_cotransporter"/>
</dbReference>
<dbReference type="AlphaFoldDB" id="A0A817TAV2"/>
<feature type="domain" description="Major facilitator superfamily (MFS) profile" evidence="8">
    <location>
        <begin position="21"/>
        <end position="442"/>
    </location>
</feature>
<organism evidence="9 10">
    <name type="scientific">Rotaria socialis</name>
    <dbReference type="NCBI Taxonomy" id="392032"/>
    <lineage>
        <taxon>Eukaryota</taxon>
        <taxon>Metazoa</taxon>
        <taxon>Spiralia</taxon>
        <taxon>Gnathifera</taxon>
        <taxon>Rotifera</taxon>
        <taxon>Eurotatoria</taxon>
        <taxon>Bdelloidea</taxon>
        <taxon>Philodinida</taxon>
        <taxon>Philodinidae</taxon>
        <taxon>Rotaria</taxon>
    </lineage>
</organism>
<dbReference type="InterPro" id="IPR020846">
    <property type="entry name" value="MFS_dom"/>
</dbReference>
<keyword evidence="2" id="KW-0813">Transport</keyword>
<dbReference type="Proteomes" id="UP000663869">
    <property type="component" value="Unassembled WGS sequence"/>
</dbReference>
<dbReference type="EMBL" id="CAJNYU010000011">
    <property type="protein sequence ID" value="CAF3312714.1"/>
    <property type="molecule type" value="Genomic_DNA"/>
</dbReference>
<feature type="transmembrane region" description="Helical" evidence="7">
    <location>
        <begin position="125"/>
        <end position="146"/>
    </location>
</feature>
<evidence type="ECO:0000259" key="8">
    <source>
        <dbReference type="PROSITE" id="PS50850"/>
    </source>
</evidence>
<dbReference type="FunFam" id="1.20.1250.20:FF:000003">
    <property type="entry name" value="Solute carrier family 17 member 3"/>
    <property type="match status" value="1"/>
</dbReference>
<dbReference type="Gene3D" id="1.20.1250.20">
    <property type="entry name" value="MFS general substrate transporter like domains"/>
    <property type="match status" value="2"/>
</dbReference>
<feature type="transmembrane region" description="Helical" evidence="7">
    <location>
        <begin position="418"/>
        <end position="437"/>
    </location>
</feature>
<dbReference type="PANTHER" id="PTHR11662">
    <property type="entry name" value="SOLUTE CARRIER FAMILY 17"/>
    <property type="match status" value="1"/>
</dbReference>
<evidence type="ECO:0000313" key="10">
    <source>
        <dbReference type="Proteomes" id="UP000663869"/>
    </source>
</evidence>
<gene>
    <name evidence="9" type="ORF">FME351_LOCUS569</name>
</gene>
<feature type="transmembrane region" description="Helical" evidence="7">
    <location>
        <begin position="380"/>
        <end position="406"/>
    </location>
</feature>
<comment type="subcellular location">
    <subcellularLocation>
        <location evidence="1">Membrane</location>
        <topology evidence="1">Multi-pass membrane protein</topology>
    </subcellularLocation>
</comment>
<dbReference type="Pfam" id="PF07690">
    <property type="entry name" value="MFS_1"/>
    <property type="match status" value="1"/>
</dbReference>
<dbReference type="FunFam" id="1.20.1250.20:FF:000423">
    <property type="entry name" value="Putative inorganic phosphate cotransporter-like Protein"/>
    <property type="match status" value="1"/>
</dbReference>
<dbReference type="PANTHER" id="PTHR11662:SF399">
    <property type="entry name" value="FI19708P1-RELATED"/>
    <property type="match status" value="1"/>
</dbReference>
<keyword evidence="4" id="KW-0769">Symport</keyword>
<evidence type="ECO:0000256" key="5">
    <source>
        <dbReference type="ARBA" id="ARBA00022989"/>
    </source>
</evidence>
<evidence type="ECO:0000313" key="9">
    <source>
        <dbReference type="EMBL" id="CAF3312714.1"/>
    </source>
</evidence>